<gene>
    <name evidence="3" type="ORF">THAOC_11644</name>
</gene>
<feature type="region of interest" description="Disordered" evidence="1">
    <location>
        <begin position="60"/>
        <end position="89"/>
    </location>
</feature>
<dbReference type="Proteomes" id="UP000266841">
    <property type="component" value="Unassembled WGS sequence"/>
</dbReference>
<keyword evidence="2" id="KW-0812">Transmembrane</keyword>
<name>K0SPU2_THAOC</name>
<feature type="compositionally biased region" description="Polar residues" evidence="1">
    <location>
        <begin position="66"/>
        <end position="87"/>
    </location>
</feature>
<feature type="transmembrane region" description="Helical" evidence="2">
    <location>
        <begin position="20"/>
        <end position="48"/>
    </location>
</feature>
<comment type="caution">
    <text evidence="3">The sequence shown here is derived from an EMBL/GenBank/DDBJ whole genome shotgun (WGS) entry which is preliminary data.</text>
</comment>
<dbReference type="EMBL" id="AGNL01013294">
    <property type="protein sequence ID" value="EJK67340.1"/>
    <property type="molecule type" value="Genomic_DNA"/>
</dbReference>
<accession>K0SPU2</accession>
<organism evidence="3 4">
    <name type="scientific">Thalassiosira oceanica</name>
    <name type="common">Marine diatom</name>
    <dbReference type="NCBI Taxonomy" id="159749"/>
    <lineage>
        <taxon>Eukaryota</taxon>
        <taxon>Sar</taxon>
        <taxon>Stramenopiles</taxon>
        <taxon>Ochrophyta</taxon>
        <taxon>Bacillariophyta</taxon>
        <taxon>Coscinodiscophyceae</taxon>
        <taxon>Thalassiosirophycidae</taxon>
        <taxon>Thalassiosirales</taxon>
        <taxon>Thalassiosiraceae</taxon>
        <taxon>Thalassiosira</taxon>
    </lineage>
</organism>
<evidence type="ECO:0000256" key="2">
    <source>
        <dbReference type="SAM" id="Phobius"/>
    </source>
</evidence>
<protein>
    <recommendedName>
        <fullName evidence="5">Transmembrane protein</fullName>
    </recommendedName>
</protein>
<keyword evidence="4" id="KW-1185">Reference proteome</keyword>
<keyword evidence="2" id="KW-0472">Membrane</keyword>
<feature type="compositionally biased region" description="Polar residues" evidence="1">
    <location>
        <begin position="260"/>
        <end position="276"/>
    </location>
</feature>
<feature type="compositionally biased region" description="Basic and acidic residues" evidence="1">
    <location>
        <begin position="277"/>
        <end position="286"/>
    </location>
</feature>
<evidence type="ECO:0008006" key="5">
    <source>
        <dbReference type="Google" id="ProtNLM"/>
    </source>
</evidence>
<proteinExistence type="predicted"/>
<dbReference type="AlphaFoldDB" id="K0SPU2"/>
<reference evidence="3 4" key="1">
    <citation type="journal article" date="2012" name="Genome Biol.">
        <title>Genome and low-iron response of an oceanic diatom adapted to chronic iron limitation.</title>
        <authorList>
            <person name="Lommer M."/>
            <person name="Specht M."/>
            <person name="Roy A.S."/>
            <person name="Kraemer L."/>
            <person name="Andreson R."/>
            <person name="Gutowska M.A."/>
            <person name="Wolf J."/>
            <person name="Bergner S.V."/>
            <person name="Schilhabel M.B."/>
            <person name="Klostermeier U.C."/>
            <person name="Beiko R.G."/>
            <person name="Rosenstiel P."/>
            <person name="Hippler M."/>
            <person name="Laroche J."/>
        </authorList>
    </citation>
    <scope>NUCLEOTIDE SEQUENCE [LARGE SCALE GENOMIC DNA]</scope>
    <source>
        <strain evidence="3 4">CCMP1005</strain>
    </source>
</reference>
<evidence type="ECO:0000313" key="4">
    <source>
        <dbReference type="Proteomes" id="UP000266841"/>
    </source>
</evidence>
<keyword evidence="2" id="KW-1133">Transmembrane helix</keyword>
<evidence type="ECO:0000313" key="3">
    <source>
        <dbReference type="EMBL" id="EJK67340.1"/>
    </source>
</evidence>
<feature type="region of interest" description="Disordered" evidence="1">
    <location>
        <begin position="260"/>
        <end position="292"/>
    </location>
</feature>
<evidence type="ECO:0000256" key="1">
    <source>
        <dbReference type="SAM" id="MobiDB-lite"/>
    </source>
</evidence>
<sequence length="443" mass="49075">MLKDTHELGLQSFLPTIADYAVGAGTFSLTTAVLFSLSSLLAVDTYVIKRGRRKTQQRFLAPRGSMTVSSGSRADTTFTPDTHSVSSRCLEGEHEPTLSEELDASDLAVKARVKAALISNAAAQLQDLAEKENPQSNGMSLERDREIQWMDQHDELKLLQDELSRRSDRARSNEKFQRDLLKARLSNAAAKQARMGSTPSIPNESFHRALLAAQLANRNNDLKSKHISGDPSISKEGFQRSLLSAQLGYSRRSSAENYFSENLSSDNEGAHLTNSKATERENRGQETDDTDFQRSLLSARIANDRTSNQHEIAAYISDQGVSPSPSPLKYTSKHGHDFCQDASERVSSGEDALDINTIDDSATQLALDVVENFGIQATKEKMLKKLVMETEPVVLSEMKTDTTERRVKVGLDLGRRIRQKRTYIVLTLATMLGRRLISAWLGA</sequence>